<comment type="caution">
    <text evidence="1">The sequence shown here is derived from an EMBL/GenBank/DDBJ whole genome shotgun (WGS) entry which is preliminary data.</text>
</comment>
<reference evidence="1 2" key="1">
    <citation type="journal article" date="2017" name="Mol. Ecol.">
        <title>Comparative and population genomic landscape of Phellinus noxius: A hypervariable fungus causing root rot in trees.</title>
        <authorList>
            <person name="Chung C.L."/>
            <person name="Lee T.J."/>
            <person name="Akiba M."/>
            <person name="Lee H.H."/>
            <person name="Kuo T.H."/>
            <person name="Liu D."/>
            <person name="Ke H.M."/>
            <person name="Yokoi T."/>
            <person name="Roa M.B."/>
            <person name="Lu M.J."/>
            <person name="Chang Y.Y."/>
            <person name="Ann P.J."/>
            <person name="Tsai J.N."/>
            <person name="Chen C.Y."/>
            <person name="Tzean S.S."/>
            <person name="Ota Y."/>
            <person name="Hattori T."/>
            <person name="Sahashi N."/>
            <person name="Liou R.F."/>
            <person name="Kikuchi T."/>
            <person name="Tsai I.J."/>
        </authorList>
    </citation>
    <scope>NUCLEOTIDE SEQUENCE [LARGE SCALE GENOMIC DNA]</scope>
    <source>
        <strain evidence="1 2">FFPRI411160</strain>
    </source>
</reference>
<evidence type="ECO:0000313" key="2">
    <source>
        <dbReference type="Proteomes" id="UP000217199"/>
    </source>
</evidence>
<dbReference type="OrthoDB" id="2269034at2759"/>
<dbReference type="EMBL" id="NBII01000011">
    <property type="protein sequence ID" value="PAV14791.1"/>
    <property type="molecule type" value="Genomic_DNA"/>
</dbReference>
<dbReference type="InParanoid" id="A0A286U5D6"/>
<sequence length="759" mass="89282">MPEEILLKIFLLGTSKYDRQKGNMIPLNISHTNRALRQFALSSPCLWAKIYLFLDAEDDSDERLSTRASRTAKLFELWIERSRNAQLDCKIEVLAFKRMAEQVFRLLLRERYRWESITLAFKRTITFDPGFHLALTNMPSLQKLNLTFMTDEKETLTLDLSRSKQLRHLNLKQMRNRRWREITKSIQGQQLLHLQLDLEDSPRDTFLITSLTMFPQLAHLDLRLTFNYGISLLSEMPNGYPILLPKLRALKLSVGCGDLLDYFTAPSLVSLDIVMYPGTEEKAYEFIQRSKPLLEKMRWLLERIEKPRNHRNHRNHLRVEMGSIKLDTMPEDILTHILLYGITDDFETKNYEYTELFLLVISHTNQALRRFALSTPCLWSTLYIDTCCNKISRGDDGLLNLFRLWIERSGDSPLDYKIITSNRVNPIIDDILKLFFREKRRWKSVTLEFREYVPHLSFKPTDMPCLQNFELVSLYDYVPFEKIIHLSKSTQLGRLYLSQVKIAQWRTIMKTIHTQQLTELYLGLMARNLAVADTYLLKSLGMFTNLKRLKFDLYHKNEFGDLVMSGPPVLLPNLTMLVLGLYCRNLMKYLITPSLISLSIISRGDEGSWIVNYLRRSRPPLEIMHLEIYYLEMDDLRFVLQEVPNLKTLSLIRGYHRRGPYNIWPLLRVDDPSLDILVPKLTDLLYKISGHWEGSASEEVLLLVDAIESRKRYIRNFHFHFFYHAHIFSRDTRVILGTVNEPDAKDAHKHLVEMFRFSG</sequence>
<protein>
    <recommendedName>
        <fullName evidence="3">F-box domain-containing protein</fullName>
    </recommendedName>
</protein>
<name>A0A286U5D6_9AGAM</name>
<evidence type="ECO:0008006" key="3">
    <source>
        <dbReference type="Google" id="ProtNLM"/>
    </source>
</evidence>
<proteinExistence type="predicted"/>
<evidence type="ECO:0000313" key="1">
    <source>
        <dbReference type="EMBL" id="PAV14791.1"/>
    </source>
</evidence>
<dbReference type="AlphaFoldDB" id="A0A286U5D6"/>
<accession>A0A286U5D6</accession>
<organism evidence="1 2">
    <name type="scientific">Pyrrhoderma noxium</name>
    <dbReference type="NCBI Taxonomy" id="2282107"/>
    <lineage>
        <taxon>Eukaryota</taxon>
        <taxon>Fungi</taxon>
        <taxon>Dikarya</taxon>
        <taxon>Basidiomycota</taxon>
        <taxon>Agaricomycotina</taxon>
        <taxon>Agaricomycetes</taxon>
        <taxon>Hymenochaetales</taxon>
        <taxon>Hymenochaetaceae</taxon>
        <taxon>Pyrrhoderma</taxon>
    </lineage>
</organism>
<dbReference type="Gene3D" id="3.80.10.10">
    <property type="entry name" value="Ribonuclease Inhibitor"/>
    <property type="match status" value="1"/>
</dbReference>
<keyword evidence="2" id="KW-1185">Reference proteome</keyword>
<dbReference type="Proteomes" id="UP000217199">
    <property type="component" value="Unassembled WGS sequence"/>
</dbReference>
<dbReference type="SUPFAM" id="SSF52047">
    <property type="entry name" value="RNI-like"/>
    <property type="match status" value="1"/>
</dbReference>
<dbReference type="InterPro" id="IPR032675">
    <property type="entry name" value="LRR_dom_sf"/>
</dbReference>
<dbReference type="STRING" id="2282107.A0A286U5D6"/>
<gene>
    <name evidence="1" type="ORF">PNOK_0934400</name>
</gene>